<gene>
    <name evidence="1" type="ORF">BCO_0018402</name>
</gene>
<sequence length="243" mass="29435">MIKILLFLTAIINIAAIYEYEEEEEKLKQYDKYAYEKRKLTRVKDWKTNFKNLKSLSPFFTDEIENIKSYSDKELKHDFQFAFSFGLNSSTSDDIVPKEYKSLFEKSYKFINTLKHKNPDQTAYLIHEIYELDEMLTSTKRTLDIFKYDTYRQKFMKHNKYEHIFIKLKDIYSKATQEYFETFNILDHNDINNNFCKFMTKFTEIHNLASHIYFNMENLFKCTDTNTRTNNKTYCNKLTPTIQ</sequence>
<dbReference type="EMBL" id="CP005750">
    <property type="protein sequence ID" value="AHH11343.1"/>
    <property type="molecule type" value="Genomic_DNA"/>
</dbReference>
<reference evidence="1" key="1">
    <citation type="submission" date="2013-04" db="EMBL/GenBank/DDBJ databases">
        <title>Comparative Genomics of Relapsing Fever Spirochetes.</title>
        <authorList>
            <person name="Schwan T.G."/>
            <person name="Raffel S.J."/>
            <person name="Porcella S.F."/>
            <person name="Martens C.A."/>
            <person name="Bruno D.P."/>
            <person name="Ricklefs S.M."/>
            <person name="Barbian K.B."/>
        </authorList>
    </citation>
    <scope>NUCLEOTIDE SEQUENCE</scope>
    <source>
        <strain evidence="1">Co53</strain>
        <plasmid evidence="1">unnamed</plasmid>
    </source>
</reference>
<dbReference type="HOGENOM" id="CLU_093001_0_0_12"/>
<geneLocation type="plasmid" evidence="1">
    <name>unnamed</name>
</geneLocation>
<dbReference type="RefSeq" id="WP_025408644.1">
    <property type="nucleotide sequence ID" value="NZ_CP005750.1"/>
</dbReference>
<evidence type="ECO:0000313" key="1">
    <source>
        <dbReference type="EMBL" id="AHH11343.1"/>
    </source>
</evidence>
<accession>W5SXB4</accession>
<organism evidence="1">
    <name type="scientific">Borrelia coriaceae ATCC 43381</name>
    <dbReference type="NCBI Taxonomy" id="1408429"/>
    <lineage>
        <taxon>Bacteria</taxon>
        <taxon>Pseudomonadati</taxon>
        <taxon>Spirochaetota</taxon>
        <taxon>Spirochaetia</taxon>
        <taxon>Spirochaetales</taxon>
        <taxon>Borreliaceae</taxon>
        <taxon>Borrelia</taxon>
    </lineage>
</organism>
<keyword evidence="1" id="KW-0614">Plasmid</keyword>
<dbReference type="OrthoDB" id="351304at2"/>
<name>W5SXB4_9SPIR</name>
<dbReference type="AlphaFoldDB" id="W5SXB4"/>
<proteinExistence type="predicted"/>
<protein>
    <submittedName>
        <fullName evidence="1">Uncharacterized protein</fullName>
    </submittedName>
</protein>